<dbReference type="PANTHER" id="PTHR43586:SF15">
    <property type="entry name" value="BLR3095 PROTEIN"/>
    <property type="match status" value="1"/>
</dbReference>
<keyword evidence="1" id="KW-0663">Pyridoxal phosphate</keyword>
<evidence type="ECO:0000259" key="2">
    <source>
        <dbReference type="Pfam" id="PF00266"/>
    </source>
</evidence>
<evidence type="ECO:0000313" key="3">
    <source>
        <dbReference type="EMBL" id="TCC96913.1"/>
    </source>
</evidence>
<keyword evidence="4" id="KW-1185">Reference proteome</keyword>
<dbReference type="Gene3D" id="3.90.1150.10">
    <property type="entry name" value="Aspartate Aminotransferase, domain 1"/>
    <property type="match status" value="1"/>
</dbReference>
<dbReference type="Proteomes" id="UP000291117">
    <property type="component" value="Unassembled WGS sequence"/>
</dbReference>
<dbReference type="InterPro" id="IPR015421">
    <property type="entry name" value="PyrdxlP-dep_Trfase_major"/>
</dbReference>
<name>A0A4R0NCG2_9SPHI</name>
<evidence type="ECO:0000313" key="4">
    <source>
        <dbReference type="Proteomes" id="UP000291117"/>
    </source>
</evidence>
<dbReference type="InterPro" id="IPR015424">
    <property type="entry name" value="PyrdxlP-dep_Trfase"/>
</dbReference>
<dbReference type="Pfam" id="PF00266">
    <property type="entry name" value="Aminotran_5"/>
    <property type="match status" value="1"/>
</dbReference>
<accession>A0A4R0NCG2</accession>
<keyword evidence="3" id="KW-0808">Transferase</keyword>
<protein>
    <submittedName>
        <fullName evidence="3">Aminotransferase class V-fold PLP-dependent enzyme</fullName>
    </submittedName>
</protein>
<dbReference type="EMBL" id="SJSM01000004">
    <property type="protein sequence ID" value="TCC96913.1"/>
    <property type="molecule type" value="Genomic_DNA"/>
</dbReference>
<dbReference type="PANTHER" id="PTHR43586">
    <property type="entry name" value="CYSTEINE DESULFURASE"/>
    <property type="match status" value="1"/>
</dbReference>
<dbReference type="InterPro" id="IPR015422">
    <property type="entry name" value="PyrdxlP-dep_Trfase_small"/>
</dbReference>
<dbReference type="InterPro" id="IPR000192">
    <property type="entry name" value="Aminotrans_V_dom"/>
</dbReference>
<organism evidence="3 4">
    <name type="scientific">Pedobacter hiemivivus</name>
    <dbReference type="NCBI Taxonomy" id="2530454"/>
    <lineage>
        <taxon>Bacteria</taxon>
        <taxon>Pseudomonadati</taxon>
        <taxon>Bacteroidota</taxon>
        <taxon>Sphingobacteriia</taxon>
        <taxon>Sphingobacteriales</taxon>
        <taxon>Sphingobacteriaceae</taxon>
        <taxon>Pedobacter</taxon>
    </lineage>
</organism>
<dbReference type="Gene3D" id="3.40.640.10">
    <property type="entry name" value="Type I PLP-dependent aspartate aminotransferase-like (Major domain)"/>
    <property type="match status" value="1"/>
</dbReference>
<keyword evidence="3" id="KW-0032">Aminotransferase</keyword>
<dbReference type="AlphaFoldDB" id="A0A4R0NCG2"/>
<sequence length="358" mass="41129">MDISAQFPVLERYTYLNTASSGILSQSIQEWRRAHDEDFMRRGSEFRLQQADFLKDVRQQVSRFFKGKVENTFLVQNFSIAFNIFLDGLSSDHTFLLINSDYPSVNYPVESRGFSCEYAELNEDLEQNILAKIKVFKPSVLAISLVQYISGIKIDLNFVKRLKAEYPNMLIVADGTQFCGTENFNFQESGLDVLISSGYKWMLAGYGNGFVLIKEEVYKYLYQDRLHYTLPKEPFLKDRKLLSLCFEPGHLDTLNFGTLKQSILLLEGLGLDFIEKRLHTLAETAKNAFMDRGLLSRSVTERTSHSTIFNISTNIELTKRINDAKILALPRGEGLRVAFHFYNNEKDLALLLKVIDEN</sequence>
<evidence type="ECO:0000256" key="1">
    <source>
        <dbReference type="ARBA" id="ARBA00022898"/>
    </source>
</evidence>
<feature type="domain" description="Aminotransferase class V" evidence="2">
    <location>
        <begin position="28"/>
        <end position="312"/>
    </location>
</feature>
<gene>
    <name evidence="3" type="ORF">EZ444_08575</name>
</gene>
<dbReference type="SUPFAM" id="SSF53383">
    <property type="entry name" value="PLP-dependent transferases"/>
    <property type="match status" value="1"/>
</dbReference>
<proteinExistence type="predicted"/>
<reference evidence="3 4" key="1">
    <citation type="submission" date="2019-02" db="EMBL/GenBank/DDBJ databases">
        <title>Pedobacter sp. RP-3-8 sp. nov., isolated from Arctic soil.</title>
        <authorList>
            <person name="Dahal R.H."/>
        </authorList>
    </citation>
    <scope>NUCLEOTIDE SEQUENCE [LARGE SCALE GENOMIC DNA]</scope>
    <source>
        <strain evidence="3 4">RP-3-8</strain>
    </source>
</reference>
<dbReference type="GO" id="GO:0008483">
    <property type="term" value="F:transaminase activity"/>
    <property type="evidence" value="ECO:0007669"/>
    <property type="project" value="UniProtKB-KW"/>
</dbReference>
<dbReference type="RefSeq" id="WP_131608325.1">
    <property type="nucleotide sequence ID" value="NZ_SJSM01000004.1"/>
</dbReference>
<dbReference type="OrthoDB" id="513408at2"/>
<comment type="caution">
    <text evidence="3">The sequence shown here is derived from an EMBL/GenBank/DDBJ whole genome shotgun (WGS) entry which is preliminary data.</text>
</comment>